<dbReference type="GO" id="GO:0004045">
    <property type="term" value="F:peptidyl-tRNA hydrolase activity"/>
    <property type="evidence" value="ECO:0007669"/>
    <property type="project" value="UniProtKB-UniRule"/>
</dbReference>
<feature type="binding site" evidence="7">
    <location>
        <position position="63"/>
    </location>
    <ligand>
        <name>tRNA</name>
        <dbReference type="ChEBI" id="CHEBI:17843"/>
    </ligand>
</feature>
<evidence type="ECO:0000256" key="8">
    <source>
        <dbReference type="RuleBase" id="RU000673"/>
    </source>
</evidence>
<dbReference type="InterPro" id="IPR036416">
    <property type="entry name" value="Pept_tRNA_hydro_sf"/>
</dbReference>
<evidence type="ECO:0000256" key="2">
    <source>
        <dbReference type="ARBA" id="ARBA00022555"/>
    </source>
</evidence>
<evidence type="ECO:0000256" key="5">
    <source>
        <dbReference type="ARBA" id="ARBA00038063"/>
    </source>
</evidence>
<dbReference type="GO" id="GO:0006515">
    <property type="term" value="P:protein quality control for misfolded or incompletely synthesized proteins"/>
    <property type="evidence" value="ECO:0007669"/>
    <property type="project" value="UniProtKB-UniRule"/>
</dbReference>
<evidence type="ECO:0000256" key="6">
    <source>
        <dbReference type="ARBA" id="ARBA00050038"/>
    </source>
</evidence>
<keyword evidence="2 7" id="KW-0820">tRNA-binding</keyword>
<proteinExistence type="inferred from homology"/>
<dbReference type="GO" id="GO:0072344">
    <property type="term" value="P:rescue of stalled ribosome"/>
    <property type="evidence" value="ECO:0007669"/>
    <property type="project" value="UniProtKB-UniRule"/>
</dbReference>
<dbReference type="CDD" id="cd00462">
    <property type="entry name" value="PTH"/>
    <property type="match status" value="1"/>
</dbReference>
<evidence type="ECO:0000256" key="9">
    <source>
        <dbReference type="RuleBase" id="RU004320"/>
    </source>
</evidence>
<evidence type="ECO:0000256" key="4">
    <source>
        <dbReference type="ARBA" id="ARBA00022884"/>
    </source>
</evidence>
<comment type="caution">
    <text evidence="7">Lacks conserved residue(s) required for the propagation of feature annotation.</text>
</comment>
<comment type="subcellular location">
    <subcellularLocation>
        <location evidence="7">Cytoplasm</location>
    </subcellularLocation>
</comment>
<dbReference type="PATRIC" id="fig|1619119.3.peg.951"/>
<gene>
    <name evidence="7" type="primary">pth</name>
    <name evidence="10" type="ORF">UU77_C0062G0009</name>
</gene>
<dbReference type="GO" id="GO:0000049">
    <property type="term" value="F:tRNA binding"/>
    <property type="evidence" value="ECO:0007669"/>
    <property type="project" value="UniProtKB-UniRule"/>
</dbReference>
<comment type="function">
    <text evidence="7">Catalyzes the release of premature peptidyl moieties from peptidyl-tRNA molecules trapped in stalled 50S ribosomal subunits, and thus maintains levels of free tRNAs and 50S ribosomes.</text>
</comment>
<evidence type="ECO:0000256" key="1">
    <source>
        <dbReference type="ARBA" id="ARBA00013260"/>
    </source>
</evidence>
<comment type="similarity">
    <text evidence="5 7 9">Belongs to the PTH family.</text>
</comment>
<dbReference type="Pfam" id="PF01195">
    <property type="entry name" value="Pept_tRNA_hydro"/>
    <property type="match status" value="1"/>
</dbReference>
<dbReference type="Gene3D" id="3.40.50.1470">
    <property type="entry name" value="Peptidyl-tRNA hydrolase"/>
    <property type="match status" value="1"/>
</dbReference>
<feature type="site" description="Stabilizes the basic form of H active site to accept a proton" evidence="7">
    <location>
        <position position="88"/>
    </location>
</feature>
<keyword evidence="3 7" id="KW-0378">Hydrolase</keyword>
<dbReference type="InterPro" id="IPR001328">
    <property type="entry name" value="Pept_tRNA_hydro"/>
</dbReference>
<accession>A0A0G0X1R8</accession>
<sequence length="168" mass="18762">MKMVIGLGNIGKEYERNRHNAGFIMVDKYAEELGLAWKNEKKFNANVARGSDVILVKPLTLMNRSGSAVSSAVSFYKVEPADVYVIHDDVDLEFGKVKVQRGGGSAGHHGIEDVIEKLGTQEFWRVRIGVGRPIDIRFEVTDWVLSDFSDEELHTVVTEVDIASLLEK</sequence>
<dbReference type="PANTHER" id="PTHR17224">
    <property type="entry name" value="PEPTIDYL-TRNA HYDROLASE"/>
    <property type="match status" value="1"/>
</dbReference>
<evidence type="ECO:0000256" key="7">
    <source>
        <dbReference type="HAMAP-Rule" id="MF_00083"/>
    </source>
</evidence>
<comment type="function">
    <text evidence="7">Hydrolyzes ribosome-free peptidyl-tRNAs (with 1 or more amino acids incorporated), which drop off the ribosome during protein synthesis, or as a result of ribosome stalling.</text>
</comment>
<evidence type="ECO:0000313" key="10">
    <source>
        <dbReference type="EMBL" id="KKS18955.1"/>
    </source>
</evidence>
<name>A0A0G0X1R8_UNCKA</name>
<dbReference type="PANTHER" id="PTHR17224:SF1">
    <property type="entry name" value="PEPTIDYL-TRNA HYDROLASE"/>
    <property type="match status" value="1"/>
</dbReference>
<dbReference type="FunFam" id="3.40.50.1470:FF:000001">
    <property type="entry name" value="Peptidyl-tRNA hydrolase"/>
    <property type="match status" value="1"/>
</dbReference>
<dbReference type="InterPro" id="IPR018171">
    <property type="entry name" value="Pept_tRNA_hydro_CS"/>
</dbReference>
<dbReference type="EC" id="3.1.1.29" evidence="1 7"/>
<comment type="caution">
    <text evidence="10">The sequence shown here is derived from an EMBL/GenBank/DDBJ whole genome shotgun (WGS) entry which is preliminary data.</text>
</comment>
<dbReference type="GO" id="GO:0005737">
    <property type="term" value="C:cytoplasm"/>
    <property type="evidence" value="ECO:0007669"/>
    <property type="project" value="UniProtKB-SubCell"/>
</dbReference>
<evidence type="ECO:0000256" key="3">
    <source>
        <dbReference type="ARBA" id="ARBA00022801"/>
    </source>
</evidence>
<feature type="site" description="Discriminates between blocked and unblocked aminoacyl-tRNA" evidence="7">
    <location>
        <position position="9"/>
    </location>
</feature>
<evidence type="ECO:0000313" key="11">
    <source>
        <dbReference type="Proteomes" id="UP000034507"/>
    </source>
</evidence>
<keyword evidence="4 7" id="KW-0694">RNA-binding</keyword>
<comment type="subunit">
    <text evidence="7">Monomer.</text>
</comment>
<comment type="catalytic activity">
    <reaction evidence="7 8">
        <text>an N-acyl-L-alpha-aminoacyl-tRNA + H2O = an N-acyl-L-amino acid + a tRNA + H(+)</text>
        <dbReference type="Rhea" id="RHEA:54448"/>
        <dbReference type="Rhea" id="RHEA-COMP:10123"/>
        <dbReference type="Rhea" id="RHEA-COMP:13883"/>
        <dbReference type="ChEBI" id="CHEBI:15377"/>
        <dbReference type="ChEBI" id="CHEBI:15378"/>
        <dbReference type="ChEBI" id="CHEBI:59874"/>
        <dbReference type="ChEBI" id="CHEBI:78442"/>
        <dbReference type="ChEBI" id="CHEBI:138191"/>
        <dbReference type="EC" id="3.1.1.29"/>
    </reaction>
</comment>
<dbReference type="PROSITE" id="PS01195">
    <property type="entry name" value="PEPT_TRNA_HYDROL_1"/>
    <property type="match status" value="1"/>
</dbReference>
<dbReference type="AlphaFoldDB" id="A0A0G0X1R8"/>
<keyword evidence="7" id="KW-0963">Cytoplasm</keyword>
<dbReference type="Proteomes" id="UP000034507">
    <property type="component" value="Unassembled WGS sequence"/>
</dbReference>
<dbReference type="HAMAP" id="MF_00083">
    <property type="entry name" value="Pept_tRNA_hydro_bact"/>
    <property type="match status" value="1"/>
</dbReference>
<protein>
    <recommendedName>
        <fullName evidence="6 7">Peptidyl-tRNA hydrolase</fullName>
        <shortName evidence="7">Pth</shortName>
        <ecNumber evidence="1 7">3.1.1.29</ecNumber>
    </recommendedName>
</protein>
<feature type="binding site" evidence="7">
    <location>
        <position position="14"/>
    </location>
    <ligand>
        <name>tRNA</name>
        <dbReference type="ChEBI" id="CHEBI:17843"/>
    </ligand>
</feature>
<reference evidence="10 11" key="1">
    <citation type="journal article" date="2015" name="Nature">
        <title>rRNA introns, odd ribosomes, and small enigmatic genomes across a large radiation of phyla.</title>
        <authorList>
            <person name="Brown C.T."/>
            <person name="Hug L.A."/>
            <person name="Thomas B.C."/>
            <person name="Sharon I."/>
            <person name="Castelle C.J."/>
            <person name="Singh A."/>
            <person name="Wilkins M.J."/>
            <person name="Williams K.H."/>
            <person name="Banfield J.F."/>
        </authorList>
    </citation>
    <scope>NUCLEOTIDE SEQUENCE [LARGE SCALE GENOMIC DNA]</scope>
</reference>
<dbReference type="NCBIfam" id="TIGR00447">
    <property type="entry name" value="pth"/>
    <property type="match status" value="1"/>
</dbReference>
<dbReference type="EMBL" id="LCBX01000062">
    <property type="protein sequence ID" value="KKS18955.1"/>
    <property type="molecule type" value="Genomic_DNA"/>
</dbReference>
<feature type="active site" description="Proton acceptor" evidence="7">
    <location>
        <position position="19"/>
    </location>
</feature>
<dbReference type="SUPFAM" id="SSF53178">
    <property type="entry name" value="Peptidyl-tRNA hydrolase-like"/>
    <property type="match status" value="1"/>
</dbReference>
<organism evidence="10 11">
    <name type="scientific">candidate division WWE3 bacterium GW2011_GWC1_41_7</name>
    <dbReference type="NCBI Taxonomy" id="1619119"/>
    <lineage>
        <taxon>Bacteria</taxon>
        <taxon>Katanobacteria</taxon>
    </lineage>
</organism>